<gene>
    <name evidence="1" type="ORF">LZ012_16090</name>
</gene>
<comment type="caution">
    <text evidence="1">The sequence shown here is derived from an EMBL/GenBank/DDBJ whole genome shotgun (WGS) entry which is preliminary data.</text>
</comment>
<sequence length="233" mass="24922">MNTPLQALIFDVDGTLSETERDGHRPAFNAAFAEHGLNWYWDERLYGELLAITGGKERMRHYAERYAPEIAARPDIDTLIRQLHAAKTAHYVRLVGEGRLSLRPGVAELIAAARAAGIRLAIATTTSPENVTALLDASLAPGSSAWFEVIGAGDVVAAKKPAPDIYHWVLERLTLPASACLAIEDSENGLRAAQGAGLPCLVTVGEYTRGQDFLGAAAVAASLSNISLSHLLQ</sequence>
<dbReference type="Proteomes" id="UP001165384">
    <property type="component" value="Unassembled WGS sequence"/>
</dbReference>
<keyword evidence="2" id="KW-1185">Reference proteome</keyword>
<keyword evidence="1" id="KW-0378">Hydrolase</keyword>
<dbReference type="Gene3D" id="1.10.150.240">
    <property type="entry name" value="Putative phosphatase, domain 2"/>
    <property type="match status" value="1"/>
</dbReference>
<dbReference type="InterPro" id="IPR023198">
    <property type="entry name" value="PGP-like_dom2"/>
</dbReference>
<evidence type="ECO:0000313" key="1">
    <source>
        <dbReference type="EMBL" id="MCG2578517.1"/>
    </source>
</evidence>
<dbReference type="PRINTS" id="PR00413">
    <property type="entry name" value="HADHALOGNASE"/>
</dbReference>
<dbReference type="SFLD" id="SFLDG01135">
    <property type="entry name" value="C1.5.6:_HAD__Beta-PGM__Phospha"/>
    <property type="match status" value="1"/>
</dbReference>
<evidence type="ECO:0000313" key="2">
    <source>
        <dbReference type="Proteomes" id="UP001165384"/>
    </source>
</evidence>
<accession>A0ABS9K5S7</accession>
<dbReference type="EMBL" id="JAKLTN010000003">
    <property type="protein sequence ID" value="MCG2578517.1"/>
    <property type="molecule type" value="Genomic_DNA"/>
</dbReference>
<dbReference type="SFLD" id="SFLDG01129">
    <property type="entry name" value="C1.5:_HAD__Beta-PGM__Phosphata"/>
    <property type="match status" value="1"/>
</dbReference>
<protein>
    <submittedName>
        <fullName evidence="1">HAD-IA family hydrolase</fullName>
    </submittedName>
</protein>
<dbReference type="Gene3D" id="3.40.50.1000">
    <property type="entry name" value="HAD superfamily/HAD-like"/>
    <property type="match status" value="1"/>
</dbReference>
<dbReference type="PANTHER" id="PTHR42896">
    <property type="entry name" value="XYLULOSE-1,5-BISPHOSPHATE (XUBP) PHOSPHATASE"/>
    <property type="match status" value="1"/>
</dbReference>
<dbReference type="SFLD" id="SFLDF00035">
    <property type="entry name" value="phosphoglycolate_phosphatase"/>
    <property type="match status" value="1"/>
</dbReference>
<dbReference type="InterPro" id="IPR023214">
    <property type="entry name" value="HAD_sf"/>
</dbReference>
<proteinExistence type="predicted"/>
<dbReference type="Pfam" id="PF00702">
    <property type="entry name" value="Hydrolase"/>
    <property type="match status" value="1"/>
</dbReference>
<dbReference type="RefSeq" id="WP_275711890.1">
    <property type="nucleotide sequence ID" value="NZ_JAKLTN010000003.1"/>
</dbReference>
<dbReference type="NCBIfam" id="TIGR01509">
    <property type="entry name" value="HAD-SF-IA-v3"/>
    <property type="match status" value="1"/>
</dbReference>
<name>A0ABS9K5S7_9RHOO</name>
<organism evidence="1 2">
    <name type="scientific">Dechloromonas hankyongensis</name>
    <dbReference type="NCBI Taxonomy" id="2908002"/>
    <lineage>
        <taxon>Bacteria</taxon>
        <taxon>Pseudomonadati</taxon>
        <taxon>Pseudomonadota</taxon>
        <taxon>Betaproteobacteria</taxon>
        <taxon>Rhodocyclales</taxon>
        <taxon>Azonexaceae</taxon>
        <taxon>Dechloromonas</taxon>
    </lineage>
</organism>
<dbReference type="SUPFAM" id="SSF56784">
    <property type="entry name" value="HAD-like"/>
    <property type="match status" value="1"/>
</dbReference>
<dbReference type="InterPro" id="IPR044999">
    <property type="entry name" value="CbbY-like"/>
</dbReference>
<reference evidence="1" key="1">
    <citation type="submission" date="2022-01" db="EMBL/GenBank/DDBJ databases">
        <authorList>
            <person name="Jo J.-H."/>
            <person name="Im W.-T."/>
        </authorList>
    </citation>
    <scope>NUCLEOTIDE SEQUENCE</scope>
    <source>
        <strain evidence="1">XY25</strain>
    </source>
</reference>
<dbReference type="InterPro" id="IPR006439">
    <property type="entry name" value="HAD-SF_hydro_IA"/>
</dbReference>
<dbReference type="GO" id="GO:0016787">
    <property type="term" value="F:hydrolase activity"/>
    <property type="evidence" value="ECO:0007669"/>
    <property type="project" value="UniProtKB-KW"/>
</dbReference>
<dbReference type="PANTHER" id="PTHR42896:SF2">
    <property type="entry name" value="CBBY-LIKE PROTEIN"/>
    <property type="match status" value="1"/>
</dbReference>
<dbReference type="SFLD" id="SFLDS00003">
    <property type="entry name" value="Haloacid_Dehalogenase"/>
    <property type="match status" value="1"/>
</dbReference>
<dbReference type="InterPro" id="IPR036412">
    <property type="entry name" value="HAD-like_sf"/>
</dbReference>